<dbReference type="PATRIC" id="fig|1294273.3.peg.2782"/>
<dbReference type="HOGENOM" id="CLU_031275_0_1_5"/>
<comment type="subcellular location">
    <subcellularLocation>
        <location evidence="1">Membrane</location>
        <topology evidence="1">Multi-pass membrane protein</topology>
    </subcellularLocation>
</comment>
<keyword evidence="8" id="KW-1185">Reference proteome</keyword>
<dbReference type="AlphaFoldDB" id="W8S4I4"/>
<protein>
    <recommendedName>
        <fullName evidence="9">Transport protein</fullName>
    </recommendedName>
</protein>
<gene>
    <name evidence="7" type="ORF">roselon_02819</name>
</gene>
<comment type="similarity">
    <text evidence="2">Belongs to the autoinducer-2 exporter (AI-2E) (TC 2.A.86) family.</text>
</comment>
<evidence type="ECO:0000256" key="5">
    <source>
        <dbReference type="ARBA" id="ARBA00023136"/>
    </source>
</evidence>
<dbReference type="PANTHER" id="PTHR21716">
    <property type="entry name" value="TRANSMEMBRANE PROTEIN"/>
    <property type="match status" value="1"/>
</dbReference>
<dbReference type="GO" id="GO:0055085">
    <property type="term" value="P:transmembrane transport"/>
    <property type="evidence" value="ECO:0007669"/>
    <property type="project" value="TreeGrafter"/>
</dbReference>
<name>W8S4I4_9RHOB</name>
<reference evidence="7 8" key="1">
    <citation type="submission" date="2013-03" db="EMBL/GenBank/DDBJ databases">
        <authorList>
            <person name="Fiebig A."/>
            <person name="Goeker M."/>
            <person name="Klenk H.-P.P."/>
        </authorList>
    </citation>
    <scope>NUCLEOTIDE SEQUENCE [LARGE SCALE GENOMIC DNA]</scope>
    <source>
        <strain evidence="8">DSM 19469</strain>
    </source>
</reference>
<keyword evidence="3 6" id="KW-0812">Transmembrane</keyword>
<evidence type="ECO:0000256" key="2">
    <source>
        <dbReference type="ARBA" id="ARBA00009773"/>
    </source>
</evidence>
<dbReference type="PANTHER" id="PTHR21716:SF16">
    <property type="entry name" value="BLL1467 PROTEIN"/>
    <property type="match status" value="1"/>
</dbReference>
<evidence type="ECO:0000256" key="4">
    <source>
        <dbReference type="ARBA" id="ARBA00022989"/>
    </source>
</evidence>
<evidence type="ECO:0000256" key="3">
    <source>
        <dbReference type="ARBA" id="ARBA00022692"/>
    </source>
</evidence>
<feature type="transmembrane region" description="Helical" evidence="6">
    <location>
        <begin position="297"/>
        <end position="327"/>
    </location>
</feature>
<feature type="transmembrane region" description="Helical" evidence="6">
    <location>
        <begin position="59"/>
        <end position="79"/>
    </location>
</feature>
<feature type="transmembrane region" description="Helical" evidence="6">
    <location>
        <begin position="30"/>
        <end position="47"/>
    </location>
</feature>
<feature type="transmembrane region" description="Helical" evidence="6">
    <location>
        <begin position="146"/>
        <end position="168"/>
    </location>
</feature>
<dbReference type="Proteomes" id="UP000019593">
    <property type="component" value="Chromosome"/>
</dbReference>
<dbReference type="eggNOG" id="COG0628">
    <property type="taxonomic scope" value="Bacteria"/>
</dbReference>
<proteinExistence type="inferred from homology"/>
<evidence type="ECO:0000313" key="8">
    <source>
        <dbReference type="Proteomes" id="UP000019593"/>
    </source>
</evidence>
<evidence type="ECO:0000313" key="7">
    <source>
        <dbReference type="EMBL" id="AHM05117.1"/>
    </source>
</evidence>
<keyword evidence="5 6" id="KW-0472">Membrane</keyword>
<dbReference type="GO" id="GO:0016020">
    <property type="term" value="C:membrane"/>
    <property type="evidence" value="ECO:0007669"/>
    <property type="project" value="UniProtKB-SubCell"/>
</dbReference>
<keyword evidence="4 6" id="KW-1133">Transmembrane helix</keyword>
<feature type="transmembrane region" description="Helical" evidence="6">
    <location>
        <begin position="239"/>
        <end position="260"/>
    </location>
</feature>
<accession>W8S4I4</accession>
<dbReference type="RefSeq" id="WP_038651602.1">
    <property type="nucleotide sequence ID" value="NZ_CP004372.1"/>
</dbReference>
<evidence type="ECO:0000256" key="6">
    <source>
        <dbReference type="SAM" id="Phobius"/>
    </source>
</evidence>
<dbReference type="EMBL" id="CP004372">
    <property type="protein sequence ID" value="AHM05117.1"/>
    <property type="molecule type" value="Genomic_DNA"/>
</dbReference>
<dbReference type="KEGG" id="red:roselon_02819"/>
<evidence type="ECO:0008006" key="9">
    <source>
        <dbReference type="Google" id="ProtNLM"/>
    </source>
</evidence>
<dbReference type="InterPro" id="IPR002549">
    <property type="entry name" value="AI-2E-like"/>
</dbReference>
<feature type="transmembrane region" description="Helical" evidence="6">
    <location>
        <begin position="197"/>
        <end position="219"/>
    </location>
</feature>
<dbReference type="STRING" id="1294273.roselon_02819"/>
<organism evidence="7 8">
    <name type="scientific">Roseicyclus elongatus DSM 19469</name>
    <dbReference type="NCBI Taxonomy" id="1294273"/>
    <lineage>
        <taxon>Bacteria</taxon>
        <taxon>Pseudomonadati</taxon>
        <taxon>Pseudomonadota</taxon>
        <taxon>Alphaproteobacteria</taxon>
        <taxon>Rhodobacterales</taxon>
        <taxon>Roseobacteraceae</taxon>
        <taxon>Roseicyclus</taxon>
    </lineage>
</organism>
<dbReference type="Pfam" id="PF01594">
    <property type="entry name" value="AI-2E_transport"/>
    <property type="match status" value="1"/>
</dbReference>
<evidence type="ECO:0000256" key="1">
    <source>
        <dbReference type="ARBA" id="ARBA00004141"/>
    </source>
</evidence>
<sequence length="349" mass="37749">MTHRAAQTLFLGILATVALFSALRLGQGIFAPLLTGLVLGIVCAPLANLVERTGLPRTLAALIVLGLLVLLTIGLFVAMGPTINEAARSAPDIWREMTFLLENIRSTMAGVEDLQETVSEALGDDDAQGTADDGGDAVSIPGVFDALALAPSVAAALLIFAGSFYFFLLSRASLYEKVERSILPWNRRMLERAEARVSRYFLTITLINGTFGVLIWLVMTLVGLPQPGLWGLAAFLFNFVLYLGPAALAVAFLVVGILTFDGAMSVVPAVLYVSLNMTEGQFVTPALVGQQMKVNPLLVFVSLVFWLWLWGPIGGIVAIPVLVWTLYLLGRLDWEPEGQEMPSPFPRMR</sequence>